<proteinExistence type="predicted"/>
<dbReference type="AlphaFoldDB" id="A0A8H7PK59"/>
<dbReference type="OrthoDB" id="2407893at2759"/>
<feature type="region of interest" description="Disordered" evidence="1">
    <location>
        <begin position="1"/>
        <end position="88"/>
    </location>
</feature>
<evidence type="ECO:0000256" key="1">
    <source>
        <dbReference type="SAM" id="MobiDB-lite"/>
    </source>
</evidence>
<evidence type="ECO:0000313" key="2">
    <source>
        <dbReference type="EMBL" id="KAG2175348.1"/>
    </source>
</evidence>
<reference evidence="2" key="1">
    <citation type="submission" date="2020-12" db="EMBL/GenBank/DDBJ databases">
        <title>Metabolic potential, ecology and presence of endohyphal bacteria is reflected in genomic diversity of Mucoromycotina.</title>
        <authorList>
            <person name="Muszewska A."/>
            <person name="Okrasinska A."/>
            <person name="Steczkiewicz K."/>
            <person name="Drgas O."/>
            <person name="Orlowska M."/>
            <person name="Perlinska-Lenart U."/>
            <person name="Aleksandrzak-Piekarczyk T."/>
            <person name="Szatraj K."/>
            <person name="Zielenkiewicz U."/>
            <person name="Pilsyk S."/>
            <person name="Malc E."/>
            <person name="Mieczkowski P."/>
            <person name="Kruszewska J.S."/>
            <person name="Biernat P."/>
            <person name="Pawlowska J."/>
        </authorList>
    </citation>
    <scope>NUCLEOTIDE SEQUENCE</scope>
    <source>
        <strain evidence="2">WA0000051536</strain>
    </source>
</reference>
<feature type="compositionally biased region" description="Basic and acidic residues" evidence="1">
    <location>
        <begin position="1"/>
        <end position="14"/>
    </location>
</feature>
<gene>
    <name evidence="2" type="ORF">INT44_007836</name>
</gene>
<organism evidence="2 3">
    <name type="scientific">Umbelopsis vinacea</name>
    <dbReference type="NCBI Taxonomy" id="44442"/>
    <lineage>
        <taxon>Eukaryota</taxon>
        <taxon>Fungi</taxon>
        <taxon>Fungi incertae sedis</taxon>
        <taxon>Mucoromycota</taxon>
        <taxon>Mucoromycotina</taxon>
        <taxon>Umbelopsidomycetes</taxon>
        <taxon>Umbelopsidales</taxon>
        <taxon>Umbelopsidaceae</taxon>
        <taxon>Umbelopsis</taxon>
    </lineage>
</organism>
<keyword evidence="3" id="KW-1185">Reference proteome</keyword>
<evidence type="ECO:0000313" key="3">
    <source>
        <dbReference type="Proteomes" id="UP000612746"/>
    </source>
</evidence>
<dbReference type="Proteomes" id="UP000612746">
    <property type="component" value="Unassembled WGS sequence"/>
</dbReference>
<name>A0A8H7PK59_9FUNG</name>
<dbReference type="EMBL" id="JAEPRA010000015">
    <property type="protein sequence ID" value="KAG2175348.1"/>
    <property type="molecule type" value="Genomic_DNA"/>
</dbReference>
<comment type="caution">
    <text evidence="2">The sequence shown here is derived from an EMBL/GenBank/DDBJ whole genome shotgun (WGS) entry which is preliminary data.</text>
</comment>
<accession>A0A8H7PK59</accession>
<protein>
    <submittedName>
        <fullName evidence="2">Uncharacterized protein</fullName>
    </submittedName>
</protein>
<sequence>MSAVDDLRHSHMENDSNLGRRATKTHSKSSSWPHNRIPQDSLRNAVPQRQARHERTFSDSYRPRSPAPIIPRPHSTPRASAQTLSAAIPARPLGTMRSRHEKSLLHDLLPPTPDVAKEREKWIYQRQRAHRQVSFNDTVVIISDGTGAETQKILLQQQQDMVTQTTTRRPQSPPPKHVPFRAPTIAYDDSQLAMDLAEDLPSETSFFSKVFTKVGKRFM</sequence>